<dbReference type="PANTHER" id="PTHR12110:SF41">
    <property type="entry name" value="INOSOSE DEHYDRATASE"/>
    <property type="match status" value="1"/>
</dbReference>
<dbReference type="Proteomes" id="UP001500221">
    <property type="component" value="Unassembled WGS sequence"/>
</dbReference>
<feature type="domain" description="Xylose isomerase-like TIM barrel" evidence="1">
    <location>
        <begin position="104"/>
        <end position="288"/>
    </location>
</feature>
<dbReference type="EMBL" id="BAABKG010000002">
    <property type="protein sequence ID" value="GAA5145619.1"/>
    <property type="molecule type" value="Genomic_DNA"/>
</dbReference>
<dbReference type="InterPro" id="IPR006311">
    <property type="entry name" value="TAT_signal"/>
</dbReference>
<dbReference type="SUPFAM" id="SSF51658">
    <property type="entry name" value="Xylose isomerase-like"/>
    <property type="match status" value="1"/>
</dbReference>
<name>A0ABP9PF75_9ACTN</name>
<keyword evidence="2" id="KW-0413">Isomerase</keyword>
<dbReference type="InterPro" id="IPR013022">
    <property type="entry name" value="Xyl_isomerase-like_TIM-brl"/>
</dbReference>
<dbReference type="InterPro" id="IPR036237">
    <property type="entry name" value="Xyl_isomerase-like_sf"/>
</dbReference>
<gene>
    <name evidence="2" type="ORF">GCM10023340_15250</name>
</gene>
<proteinExistence type="predicted"/>
<dbReference type="Pfam" id="PF01261">
    <property type="entry name" value="AP_endonuc_2"/>
    <property type="match status" value="1"/>
</dbReference>
<accession>A0ABP9PF75</accession>
<reference evidence="3" key="1">
    <citation type="journal article" date="2019" name="Int. J. Syst. Evol. Microbiol.">
        <title>The Global Catalogue of Microorganisms (GCM) 10K type strain sequencing project: providing services to taxonomists for standard genome sequencing and annotation.</title>
        <authorList>
            <consortium name="The Broad Institute Genomics Platform"/>
            <consortium name="The Broad Institute Genome Sequencing Center for Infectious Disease"/>
            <person name="Wu L."/>
            <person name="Ma J."/>
        </authorList>
    </citation>
    <scope>NUCLEOTIDE SEQUENCE [LARGE SCALE GENOMIC DNA]</scope>
    <source>
        <strain evidence="3">JCM 18459</strain>
    </source>
</reference>
<dbReference type="PROSITE" id="PS51318">
    <property type="entry name" value="TAT"/>
    <property type="match status" value="1"/>
</dbReference>
<sequence>MCFGYDGDAALRESLEKQGASRRGLLRGAAVGAAGLTALSAGTGVANAAGKGEKNKAGGNRKKQVPEGKISIQLYTLRAAMTDPASVDTVLTRLAQYAYPRVERAGLYHYTAAQMKARLDELGIWASSSHDGISASTSAMNKKFDDANTLGQKYIVVPYLNSDKLSDWQSWAEQMNTEAYAAKRRGLRYGYHNHAHEFTIDLGGGKTPWDVLQKELDPRLVHLEVDLYWAYTAGVNRGEADPLKFANQVIRQARQDVRQFHVKDRSAADGGDMCDLGTGVIDFTKIFRQHTVEEYIVENDTPDVSPLTSAAVGKLYLEHTDY</sequence>
<evidence type="ECO:0000313" key="2">
    <source>
        <dbReference type="EMBL" id="GAA5145619.1"/>
    </source>
</evidence>
<evidence type="ECO:0000259" key="1">
    <source>
        <dbReference type="Pfam" id="PF01261"/>
    </source>
</evidence>
<comment type="caution">
    <text evidence="2">The sequence shown here is derived from an EMBL/GenBank/DDBJ whole genome shotgun (WGS) entry which is preliminary data.</text>
</comment>
<evidence type="ECO:0000313" key="3">
    <source>
        <dbReference type="Proteomes" id="UP001500221"/>
    </source>
</evidence>
<dbReference type="Gene3D" id="3.20.20.150">
    <property type="entry name" value="Divalent-metal-dependent TIM barrel enzymes"/>
    <property type="match status" value="1"/>
</dbReference>
<dbReference type="GO" id="GO:0016853">
    <property type="term" value="F:isomerase activity"/>
    <property type="evidence" value="ECO:0007669"/>
    <property type="project" value="UniProtKB-KW"/>
</dbReference>
<dbReference type="RefSeq" id="WP_345456475.1">
    <property type="nucleotide sequence ID" value="NZ_BAABKG010000002.1"/>
</dbReference>
<keyword evidence="3" id="KW-1185">Reference proteome</keyword>
<dbReference type="InterPro" id="IPR050312">
    <property type="entry name" value="IolE/XylAMocC-like"/>
</dbReference>
<organism evidence="2 3">
    <name type="scientific">Nocardioides marinquilinus</name>
    <dbReference type="NCBI Taxonomy" id="1210400"/>
    <lineage>
        <taxon>Bacteria</taxon>
        <taxon>Bacillati</taxon>
        <taxon>Actinomycetota</taxon>
        <taxon>Actinomycetes</taxon>
        <taxon>Propionibacteriales</taxon>
        <taxon>Nocardioidaceae</taxon>
        <taxon>Nocardioides</taxon>
    </lineage>
</organism>
<dbReference type="PANTHER" id="PTHR12110">
    <property type="entry name" value="HYDROXYPYRUVATE ISOMERASE"/>
    <property type="match status" value="1"/>
</dbReference>
<protein>
    <submittedName>
        <fullName evidence="2">Sugar phosphate isomerase/epimerase</fullName>
    </submittedName>
</protein>